<gene>
    <name evidence="2" type="ORF">BSTOLATCC_MIC62629</name>
</gene>
<protein>
    <submittedName>
        <fullName evidence="2">Uncharacterized protein</fullName>
    </submittedName>
</protein>
<reference evidence="2" key="1">
    <citation type="submission" date="2021-09" db="EMBL/GenBank/DDBJ databases">
        <authorList>
            <consortium name="AG Swart"/>
            <person name="Singh M."/>
            <person name="Singh A."/>
            <person name="Seah K."/>
            <person name="Emmerich C."/>
        </authorList>
    </citation>
    <scope>NUCLEOTIDE SEQUENCE</scope>
    <source>
        <strain evidence="2">ATCC30299</strain>
    </source>
</reference>
<keyword evidence="3" id="KW-1185">Reference proteome</keyword>
<evidence type="ECO:0000313" key="2">
    <source>
        <dbReference type="EMBL" id="CAG9335048.1"/>
    </source>
</evidence>
<accession>A0AAU9K5I0</accession>
<feature type="transmembrane region" description="Helical" evidence="1">
    <location>
        <begin position="23"/>
        <end position="44"/>
    </location>
</feature>
<keyword evidence="1" id="KW-0812">Transmembrane</keyword>
<comment type="caution">
    <text evidence="2">The sequence shown here is derived from an EMBL/GenBank/DDBJ whole genome shotgun (WGS) entry which is preliminary data.</text>
</comment>
<evidence type="ECO:0000256" key="1">
    <source>
        <dbReference type="SAM" id="Phobius"/>
    </source>
</evidence>
<proteinExistence type="predicted"/>
<keyword evidence="1" id="KW-1133">Transmembrane helix</keyword>
<sequence length="141" mass="15779">MSLSIKEDLQQYGITGLNLVKGAGVFIALNASYTLLLFGACYYFRSAAAISRILRTNKISELMKAKNYDGNWWKQSVFGKLANQERGQKLGIAFGEMVGTHMLLEPAMLPVRLLMTVGIVSYWNRCSRKAISEAGRRPRKV</sequence>
<dbReference type="EMBL" id="CAJZBQ010000060">
    <property type="protein sequence ID" value="CAG9335048.1"/>
    <property type="molecule type" value="Genomic_DNA"/>
</dbReference>
<dbReference type="AlphaFoldDB" id="A0AAU9K5I0"/>
<name>A0AAU9K5I0_9CILI</name>
<dbReference type="Proteomes" id="UP001162131">
    <property type="component" value="Unassembled WGS sequence"/>
</dbReference>
<evidence type="ECO:0000313" key="3">
    <source>
        <dbReference type="Proteomes" id="UP001162131"/>
    </source>
</evidence>
<organism evidence="2 3">
    <name type="scientific">Blepharisma stoltei</name>
    <dbReference type="NCBI Taxonomy" id="1481888"/>
    <lineage>
        <taxon>Eukaryota</taxon>
        <taxon>Sar</taxon>
        <taxon>Alveolata</taxon>
        <taxon>Ciliophora</taxon>
        <taxon>Postciliodesmatophora</taxon>
        <taxon>Heterotrichea</taxon>
        <taxon>Heterotrichida</taxon>
        <taxon>Blepharismidae</taxon>
        <taxon>Blepharisma</taxon>
    </lineage>
</organism>
<keyword evidence="1" id="KW-0472">Membrane</keyword>